<evidence type="ECO:0000259" key="1">
    <source>
        <dbReference type="PROSITE" id="PS51820"/>
    </source>
</evidence>
<dbReference type="AlphaFoldDB" id="A0A9D1CTZ8"/>
<sequence>MKAFGRQTCSIRKKSVSLLLAALLLFSIFTVALSTVGMLRAQAVDDYLYIPVSLYDYKYDNQINTPGAAPDAGTRSGGYPNKTPYNQFNTAISNSGYTAPLYFGDFYPDSGNWSQTPWGLSNFYWGANIANQSATNAAAQGLVDDTLTDGKLTQNGKELPYFSKDWFNLNRSTGTNAVNTISFEFYSNGSWWQDTADSAKRTFIQGNTYTYTIHNNQSRTFTQTEKGDSTRGTTFIVNLDASTGWASKPEKVRLNITSASGETTTEEVNITVNGAQRRATFVLENDSIYAAQGQSYADIYENIEFPFYQTVDNGVTYYEFDSEQRNLYFDGSTFTYTDNAVYDTMMNMSQCKPGFFPFNNGNPSDKGKLDYGFGAKFEIPFSMTRDGKINGQDIVFEFTGDDDVWVFIDGKLVLDMGGAHAKSNGSINFSTQKATVTTGAFDGKTTNQSSATSASVFDFSELIDFSNPTQTHTLTMFYMERGMWESNMKLRFNFPQTNTFTIDNRTSFEGVNSALLKDTMKEADNDVVAYDFQNQGSTQAGDSGLYPSAYDVTRTVEGQRTLLYQGTSAEPVPTTGYTIYLNAQSAGWTTPYVWAWDTGEAGQDHQMAYDSESGYYFYNFPAEPENLLFKNGAGWGGITKTADLIPAGQNLFTLHAAGTSGSWSMYGTGGAQPQNGDNFVPDGNNWTEVGSQVLTEKYDVHASPKTYVSGGQTLFYGQTATYLNQFTRESLLQLRQEDILQRPTRVQGQAVILNQSHKTLSEYYDTVWVLSDVDENVLGVGESNTYVADNLLAAGRTDTFAYSNLDTEDIVRSTAQKVVFQNTVKTGDIIFKKELTQAAAALGANTEFSFQVQIHSLFGGTDHTWKTYPVNYTVDGVAYTASSDGIIKLKAGQTATISGVPVGTVYKVTEVNIPEGFEIGSVGGDSAKTVLAGTVTQDAMTAAQGTFVNDLSSAQITISKRINELYYGPDDNPAGLAEDVNIADTDIPGDTHGYENYTGAEQSFVFTVEQFAERMCTGEPEKTFFVVISFDKSDGENLVKSETIDVTPGKYYKITEDTQLAWKYDLYGISVSNDGTGNSYKDQNAAYLYATTQNPVAEFENRKTQTKNNIEGDTALVVNRLSPAEM</sequence>
<dbReference type="InterPro" id="IPR055382">
    <property type="entry name" value="DUF7601"/>
</dbReference>
<dbReference type="PROSITE" id="PS51820">
    <property type="entry name" value="PA14"/>
    <property type="match status" value="1"/>
</dbReference>
<proteinExistence type="predicted"/>
<reference evidence="2" key="2">
    <citation type="journal article" date="2021" name="PeerJ">
        <title>Extensive microbial diversity within the chicken gut microbiome revealed by metagenomics and culture.</title>
        <authorList>
            <person name="Gilroy R."/>
            <person name="Ravi A."/>
            <person name="Getino M."/>
            <person name="Pursley I."/>
            <person name="Horton D.L."/>
            <person name="Alikhan N.F."/>
            <person name="Baker D."/>
            <person name="Gharbi K."/>
            <person name="Hall N."/>
            <person name="Watson M."/>
            <person name="Adriaenssens E.M."/>
            <person name="Foster-Nyarko E."/>
            <person name="Jarju S."/>
            <person name="Secka A."/>
            <person name="Antonio M."/>
            <person name="Oren A."/>
            <person name="Chaudhuri R.R."/>
            <person name="La Ragione R."/>
            <person name="Hildebrand F."/>
            <person name="Pallen M.J."/>
        </authorList>
    </citation>
    <scope>NUCLEOTIDE SEQUENCE</scope>
    <source>
        <strain evidence="2">ChiSjej1B19-3389</strain>
    </source>
</reference>
<comment type="caution">
    <text evidence="2">The sequence shown here is derived from an EMBL/GenBank/DDBJ whole genome shotgun (WGS) entry which is preliminary data.</text>
</comment>
<organism evidence="2 3">
    <name type="scientific">Candidatus Scatavimonas merdigallinarum</name>
    <dbReference type="NCBI Taxonomy" id="2840914"/>
    <lineage>
        <taxon>Bacteria</taxon>
        <taxon>Bacillati</taxon>
        <taxon>Bacillota</taxon>
        <taxon>Clostridia</taxon>
        <taxon>Eubacteriales</taxon>
        <taxon>Oscillospiraceae</taxon>
        <taxon>Oscillospiraceae incertae sedis</taxon>
        <taxon>Candidatus Scatavimonas</taxon>
    </lineage>
</organism>
<evidence type="ECO:0000313" key="3">
    <source>
        <dbReference type="Proteomes" id="UP000886787"/>
    </source>
</evidence>
<dbReference type="Proteomes" id="UP000886787">
    <property type="component" value="Unassembled WGS sequence"/>
</dbReference>
<dbReference type="NCBIfam" id="TIGR02148">
    <property type="entry name" value="Fibro_Slime"/>
    <property type="match status" value="1"/>
</dbReference>
<reference evidence="2" key="1">
    <citation type="submission" date="2020-10" db="EMBL/GenBank/DDBJ databases">
        <authorList>
            <person name="Gilroy R."/>
        </authorList>
    </citation>
    <scope>NUCLEOTIDE SEQUENCE</scope>
    <source>
        <strain evidence="2">ChiSjej1B19-3389</strain>
    </source>
</reference>
<gene>
    <name evidence="2" type="ORF">IAD32_01575</name>
</gene>
<dbReference type="InterPro" id="IPR037524">
    <property type="entry name" value="PA14/GLEYA"/>
</dbReference>
<dbReference type="Gene3D" id="2.60.40.1140">
    <property type="entry name" value="Collagen-binding surface protein Cna, B-type domain"/>
    <property type="match status" value="1"/>
</dbReference>
<protein>
    <submittedName>
        <fullName evidence="2">Fibro-slime domain-containing protein</fullName>
    </submittedName>
</protein>
<name>A0A9D1CTZ8_9FIRM</name>
<dbReference type="Pfam" id="PF24547">
    <property type="entry name" value="DUF7601"/>
    <property type="match status" value="1"/>
</dbReference>
<accession>A0A9D1CTZ8</accession>
<evidence type="ECO:0000313" key="2">
    <source>
        <dbReference type="EMBL" id="HIQ79958.1"/>
    </source>
</evidence>
<dbReference type="InterPro" id="IPR011874">
    <property type="entry name" value="Fibro_Slime"/>
</dbReference>
<dbReference type="EMBL" id="DVFW01000012">
    <property type="protein sequence ID" value="HIQ79958.1"/>
    <property type="molecule type" value="Genomic_DNA"/>
</dbReference>
<feature type="domain" description="PA14" evidence="1">
    <location>
        <begin position="319"/>
        <end position="507"/>
    </location>
</feature>